<dbReference type="KEGG" id="strr:EKD16_22705"/>
<dbReference type="EMBL" id="CP036455">
    <property type="protein sequence ID" value="QBI56294.1"/>
    <property type="molecule type" value="Genomic_DNA"/>
</dbReference>
<accession>A0A4P6QA78</accession>
<dbReference type="RefSeq" id="WP_131101083.1">
    <property type="nucleotide sequence ID" value="NZ_CP036455.1"/>
</dbReference>
<dbReference type="InterPro" id="IPR036086">
    <property type="entry name" value="ParB/Sulfiredoxin_sf"/>
</dbReference>
<evidence type="ECO:0000313" key="2">
    <source>
        <dbReference type="EMBL" id="QBI56294.1"/>
    </source>
</evidence>
<proteinExistence type="predicted"/>
<dbReference type="Proteomes" id="UP000292235">
    <property type="component" value="Chromosome"/>
</dbReference>
<keyword evidence="3" id="KW-1185">Reference proteome</keyword>
<protein>
    <submittedName>
        <fullName evidence="2">Uncharacterized protein</fullName>
    </submittedName>
</protein>
<evidence type="ECO:0000256" key="1">
    <source>
        <dbReference type="SAM" id="MobiDB-lite"/>
    </source>
</evidence>
<feature type="region of interest" description="Disordered" evidence="1">
    <location>
        <begin position="312"/>
        <end position="349"/>
    </location>
</feature>
<dbReference type="SUPFAM" id="SSF110849">
    <property type="entry name" value="ParB/Sulfiredoxin"/>
    <property type="match status" value="1"/>
</dbReference>
<reference evidence="2 3" key="1">
    <citation type="submission" date="2019-02" db="EMBL/GenBank/DDBJ databases">
        <authorList>
            <person name="Khodamoradi S."/>
            <person name="Hahnke R.L."/>
            <person name="Kaempfer P."/>
            <person name="Schumann P."/>
            <person name="Rohde M."/>
            <person name="Steinert M."/>
            <person name="Luzhetskyy A."/>
            <person name="Wink J."/>
            <person name="Ruckert C."/>
        </authorList>
    </citation>
    <scope>NUCLEOTIDE SEQUENCE [LARGE SCALE GENOMIC DNA]</scope>
    <source>
        <strain evidence="2 3">M2</strain>
    </source>
</reference>
<organism evidence="2 3">
    <name type="scientific">Streptomonospora litoralis</name>
    <dbReference type="NCBI Taxonomy" id="2498135"/>
    <lineage>
        <taxon>Bacteria</taxon>
        <taxon>Bacillati</taxon>
        <taxon>Actinomycetota</taxon>
        <taxon>Actinomycetes</taxon>
        <taxon>Streptosporangiales</taxon>
        <taxon>Nocardiopsidaceae</taxon>
        <taxon>Streptomonospora</taxon>
    </lineage>
</organism>
<dbReference type="OrthoDB" id="3176965at2"/>
<gene>
    <name evidence="2" type="ORF">EKD16_22705</name>
</gene>
<evidence type="ECO:0000313" key="3">
    <source>
        <dbReference type="Proteomes" id="UP000292235"/>
    </source>
</evidence>
<name>A0A4P6QA78_9ACTN</name>
<sequence length="480" mass="54054">MASHEDFGTPPEGAATSRIVEERIAERSKQGLRETFTVNFRDKQMPVEIIDIELDSLFLNPGTHRVKAQRDLEPDMDQELRDNPWGAVGQGYLRRLLAATPANPTVPDPEFNDLKENLDKEGQNDAGLITRWGVLVDGNTRAVALKELGKQTMRVGVLPESATWKDVSAVELNLQMRLDQRRDYTYINRLLAYEELHDGGRAPEQIARMFRVQRKTVLRDLWVLNELRDLIDRSRIGKQSLRLMDFEEDQEKLRELHRKYDELRRTDPDAAEAMKEYRLSALVLKFSKTDLRLVEDDFHRRYLERHLSEPVREELAQEEEESPAASVQIPGLGTSVAPASGPQSTGHAAARRLTDVLLQAKARAGGSTLGEGDPAAAQRLDEVKEAMKSSLKLAGSNARVKKQERATAERVTTAAEEIRQCSHELVQSRAKQALDVEAFDDALMDLRDSLHQLARHASKLSSEAGDGVEWLLDAMKKGNS</sequence>
<dbReference type="AlphaFoldDB" id="A0A4P6QA78"/>